<keyword evidence="13" id="KW-1185">Reference proteome</keyword>
<evidence type="ECO:0000313" key="13">
    <source>
        <dbReference type="Proteomes" id="UP000317078"/>
    </source>
</evidence>
<accession>A0A502FHK1</accession>
<keyword evidence="3 9" id="KW-0812">Transmembrane</keyword>
<keyword evidence="4 9" id="KW-1133">Transmembrane helix</keyword>
<evidence type="ECO:0000256" key="2">
    <source>
        <dbReference type="ARBA" id="ARBA00022475"/>
    </source>
</evidence>
<dbReference type="PRINTS" id="PR00260">
    <property type="entry name" value="CHEMTRNSDUCR"/>
</dbReference>
<dbReference type="AlphaFoldDB" id="A0A502FHK1"/>
<feature type="domain" description="Methyl-accepting transducer" evidence="10">
    <location>
        <begin position="308"/>
        <end position="537"/>
    </location>
</feature>
<evidence type="ECO:0000256" key="6">
    <source>
        <dbReference type="ARBA" id="ARBA00023224"/>
    </source>
</evidence>
<gene>
    <name evidence="12" type="ORF">EAH89_22400</name>
</gene>
<reference evidence="12 13" key="1">
    <citation type="journal article" date="2019" name="Environ. Microbiol.">
        <title>Species interactions and distinct microbial communities in high Arctic permafrost affected cryosols are associated with the CH4 and CO2 gas fluxes.</title>
        <authorList>
            <person name="Altshuler I."/>
            <person name="Hamel J."/>
            <person name="Turney S."/>
            <person name="Magnuson E."/>
            <person name="Levesque R."/>
            <person name="Greer C."/>
            <person name="Whyte L.G."/>
        </authorList>
    </citation>
    <scope>NUCLEOTIDE SEQUENCE [LARGE SCALE GENOMIC DNA]</scope>
    <source>
        <strain evidence="12 13">S9.3B</strain>
    </source>
</reference>
<dbReference type="OrthoDB" id="8320983at2"/>
<comment type="subcellular location">
    <subcellularLocation>
        <location evidence="1">Cell membrane</location>
        <topology evidence="1">Multi-pass membrane protein</topology>
    </subcellularLocation>
</comment>
<dbReference type="CDD" id="cd06225">
    <property type="entry name" value="HAMP"/>
    <property type="match status" value="1"/>
</dbReference>
<protein>
    <submittedName>
        <fullName evidence="12">Methyl-accepting chemotaxis protein</fullName>
    </submittedName>
</protein>
<dbReference type="InterPro" id="IPR029151">
    <property type="entry name" value="Sensor-like_sf"/>
</dbReference>
<evidence type="ECO:0000256" key="5">
    <source>
        <dbReference type="ARBA" id="ARBA00023136"/>
    </source>
</evidence>
<sequence>MRRPSFRLFDRVPLNARLIGGALLLLALSLGSSNWLLLQKAESELTEQLLLGVQSRLNMLVERIKELGPLEERADGLYAGPQRLNGWSEGVELLERASGNSAAIMHHDVRVAVSGVMAPRVLNTKVTEPAVVEGVLRRGEPVVVRFKLDGVPRISRFIPLKDAQGRVLGMIAHGATLAQIDEALAGMRLRAGIIGGGAVVLGGLAMWLLIGASLRPIGRLASAVQGVADGNTTVDAHTVAASTRRDQIGVLARAVSAMQNVLGRAREVEAEAAARHEQAAARERQATMDLAENVQQGLESIAQRVQASAAAVRDGAAALTELAASTAQRAEAGTVSARETAQSTGTVAAAAEEMAASVQEIARQVSEAAAVAAKAVTQARATDATVRGLAEGAARIGDVVRLINDIAGQTNLLALNATIEAARAGEAGRGFAVVASEVKSLATQTSKATEEIGAQIAGMQASTTAAVEAIQGIGGTIDTLSGIAGSIATAIEQQHAATQEIARSVAGAAQGAAAADRTMGEIATATDDSRRAVSGLQRTSDEMAASGEALRSEIGALVTRLRHAA</sequence>
<dbReference type="Pfam" id="PF00672">
    <property type="entry name" value="HAMP"/>
    <property type="match status" value="1"/>
</dbReference>
<evidence type="ECO:0000256" key="7">
    <source>
        <dbReference type="ARBA" id="ARBA00029447"/>
    </source>
</evidence>
<dbReference type="Gene3D" id="6.10.340.10">
    <property type="match status" value="1"/>
</dbReference>
<evidence type="ECO:0000256" key="1">
    <source>
        <dbReference type="ARBA" id="ARBA00004651"/>
    </source>
</evidence>
<evidence type="ECO:0000256" key="8">
    <source>
        <dbReference type="PROSITE-ProRule" id="PRU00284"/>
    </source>
</evidence>
<keyword evidence="5 9" id="KW-0472">Membrane</keyword>
<dbReference type="GO" id="GO:0004888">
    <property type="term" value="F:transmembrane signaling receptor activity"/>
    <property type="evidence" value="ECO:0007669"/>
    <property type="project" value="InterPro"/>
</dbReference>
<comment type="caution">
    <text evidence="12">The sequence shown here is derived from an EMBL/GenBank/DDBJ whole genome shotgun (WGS) entry which is preliminary data.</text>
</comment>
<dbReference type="InterPro" id="IPR033463">
    <property type="entry name" value="sCache_3"/>
</dbReference>
<feature type="transmembrane region" description="Helical" evidence="9">
    <location>
        <begin position="189"/>
        <end position="210"/>
    </location>
</feature>
<evidence type="ECO:0000256" key="9">
    <source>
        <dbReference type="SAM" id="Phobius"/>
    </source>
</evidence>
<comment type="similarity">
    <text evidence="7">Belongs to the methyl-accepting chemotaxis (MCP) protein family.</text>
</comment>
<evidence type="ECO:0000259" key="10">
    <source>
        <dbReference type="PROSITE" id="PS50111"/>
    </source>
</evidence>
<dbReference type="PROSITE" id="PS50111">
    <property type="entry name" value="CHEMOTAXIS_TRANSDUC_2"/>
    <property type="match status" value="1"/>
</dbReference>
<dbReference type="Pfam" id="PF00015">
    <property type="entry name" value="MCPsignal"/>
    <property type="match status" value="1"/>
</dbReference>
<evidence type="ECO:0000256" key="4">
    <source>
        <dbReference type="ARBA" id="ARBA00022989"/>
    </source>
</evidence>
<evidence type="ECO:0000313" key="12">
    <source>
        <dbReference type="EMBL" id="TPG48940.1"/>
    </source>
</evidence>
<dbReference type="Gene3D" id="1.10.287.950">
    <property type="entry name" value="Methyl-accepting chemotaxis protein"/>
    <property type="match status" value="1"/>
</dbReference>
<keyword evidence="2" id="KW-1003">Cell membrane</keyword>
<dbReference type="PROSITE" id="PS50885">
    <property type="entry name" value="HAMP"/>
    <property type="match status" value="1"/>
</dbReference>
<dbReference type="PANTHER" id="PTHR32089:SF112">
    <property type="entry name" value="LYSOZYME-LIKE PROTEIN-RELATED"/>
    <property type="match status" value="1"/>
</dbReference>
<evidence type="ECO:0000256" key="3">
    <source>
        <dbReference type="ARBA" id="ARBA00022692"/>
    </source>
</evidence>
<feature type="domain" description="HAMP" evidence="11">
    <location>
        <begin position="211"/>
        <end position="267"/>
    </location>
</feature>
<dbReference type="RefSeq" id="WP_140885957.1">
    <property type="nucleotide sequence ID" value="NZ_RCZP01000031.1"/>
</dbReference>
<dbReference type="Pfam" id="PF17202">
    <property type="entry name" value="sCache_3_3"/>
    <property type="match status" value="1"/>
</dbReference>
<dbReference type="GO" id="GO:0007165">
    <property type="term" value="P:signal transduction"/>
    <property type="evidence" value="ECO:0007669"/>
    <property type="project" value="UniProtKB-KW"/>
</dbReference>
<dbReference type="InterPro" id="IPR003660">
    <property type="entry name" value="HAMP_dom"/>
</dbReference>
<evidence type="ECO:0000259" key="11">
    <source>
        <dbReference type="PROSITE" id="PS50885"/>
    </source>
</evidence>
<dbReference type="EMBL" id="RCZP01000031">
    <property type="protein sequence ID" value="TPG48940.1"/>
    <property type="molecule type" value="Genomic_DNA"/>
</dbReference>
<dbReference type="SMART" id="SM00283">
    <property type="entry name" value="MA"/>
    <property type="match status" value="1"/>
</dbReference>
<organism evidence="12 13">
    <name type="scientific">Muricoccus nepalensis</name>
    <dbReference type="NCBI Taxonomy" id="1854500"/>
    <lineage>
        <taxon>Bacteria</taxon>
        <taxon>Pseudomonadati</taxon>
        <taxon>Pseudomonadota</taxon>
        <taxon>Alphaproteobacteria</taxon>
        <taxon>Acetobacterales</taxon>
        <taxon>Roseomonadaceae</taxon>
        <taxon>Muricoccus</taxon>
    </lineage>
</organism>
<dbReference type="Proteomes" id="UP000317078">
    <property type="component" value="Unassembled WGS sequence"/>
</dbReference>
<name>A0A502FHK1_9PROT</name>
<dbReference type="GO" id="GO:0006935">
    <property type="term" value="P:chemotaxis"/>
    <property type="evidence" value="ECO:0007669"/>
    <property type="project" value="InterPro"/>
</dbReference>
<dbReference type="InterPro" id="IPR004090">
    <property type="entry name" value="Chemotax_Me-accpt_rcpt"/>
</dbReference>
<dbReference type="InterPro" id="IPR004089">
    <property type="entry name" value="MCPsignal_dom"/>
</dbReference>
<proteinExistence type="inferred from homology"/>
<keyword evidence="6 8" id="KW-0807">Transducer</keyword>
<dbReference type="SUPFAM" id="SSF58104">
    <property type="entry name" value="Methyl-accepting chemotaxis protein (MCP) signaling domain"/>
    <property type="match status" value="1"/>
</dbReference>
<dbReference type="PANTHER" id="PTHR32089">
    <property type="entry name" value="METHYL-ACCEPTING CHEMOTAXIS PROTEIN MCPB"/>
    <property type="match status" value="1"/>
</dbReference>
<dbReference type="GO" id="GO:0005886">
    <property type="term" value="C:plasma membrane"/>
    <property type="evidence" value="ECO:0007669"/>
    <property type="project" value="UniProtKB-SubCell"/>
</dbReference>
<dbReference type="SUPFAM" id="SSF103190">
    <property type="entry name" value="Sensory domain-like"/>
    <property type="match status" value="1"/>
</dbReference>